<evidence type="ECO:0000313" key="3">
    <source>
        <dbReference type="EMBL" id="SFJ83916.1"/>
    </source>
</evidence>
<name>A0A1I3UPI2_9BACT</name>
<evidence type="ECO:0000259" key="2">
    <source>
        <dbReference type="PROSITE" id="PS50846"/>
    </source>
</evidence>
<organism evidence="3 4">
    <name type="scientific">Desulfomicrobium apsheronum</name>
    <dbReference type="NCBI Taxonomy" id="52560"/>
    <lineage>
        <taxon>Bacteria</taxon>
        <taxon>Pseudomonadati</taxon>
        <taxon>Thermodesulfobacteriota</taxon>
        <taxon>Desulfovibrionia</taxon>
        <taxon>Desulfovibrionales</taxon>
        <taxon>Desulfomicrobiaceae</taxon>
        <taxon>Desulfomicrobium</taxon>
    </lineage>
</organism>
<dbReference type="AlphaFoldDB" id="A0A1I3UPI2"/>
<keyword evidence="4" id="KW-1185">Reference proteome</keyword>
<dbReference type="PROSITE" id="PS50846">
    <property type="entry name" value="HMA_2"/>
    <property type="match status" value="1"/>
</dbReference>
<dbReference type="PROSITE" id="PS01047">
    <property type="entry name" value="HMA_1"/>
    <property type="match status" value="1"/>
</dbReference>
<proteinExistence type="predicted"/>
<sequence>MPVIKISGMSCAHCTGSVTKILQTTPGISNISVTLDPGQASFDADPEVNLDQVKDASARSALTHRTRACFQPCAS</sequence>
<protein>
    <submittedName>
        <fullName evidence="3">Copper chaperone CopZ</fullName>
    </submittedName>
</protein>
<accession>A0A1I3UPI2</accession>
<reference evidence="4" key="1">
    <citation type="submission" date="2016-10" db="EMBL/GenBank/DDBJ databases">
        <authorList>
            <person name="Varghese N."/>
            <person name="Submissions S."/>
        </authorList>
    </citation>
    <scope>NUCLEOTIDE SEQUENCE [LARGE SCALE GENOMIC DNA]</scope>
    <source>
        <strain evidence="4">DSM 5918</strain>
    </source>
</reference>
<dbReference type="SUPFAM" id="SSF55008">
    <property type="entry name" value="HMA, heavy metal-associated domain"/>
    <property type="match status" value="1"/>
</dbReference>
<evidence type="ECO:0000256" key="1">
    <source>
        <dbReference type="ARBA" id="ARBA00022723"/>
    </source>
</evidence>
<dbReference type="Pfam" id="PF00403">
    <property type="entry name" value="HMA"/>
    <property type="match status" value="1"/>
</dbReference>
<dbReference type="GO" id="GO:0046872">
    <property type="term" value="F:metal ion binding"/>
    <property type="evidence" value="ECO:0007669"/>
    <property type="project" value="UniProtKB-KW"/>
</dbReference>
<keyword evidence="1" id="KW-0479">Metal-binding</keyword>
<dbReference type="InterPro" id="IPR017969">
    <property type="entry name" value="Heavy-metal-associated_CS"/>
</dbReference>
<dbReference type="RefSeq" id="WP_092374552.1">
    <property type="nucleotide sequence ID" value="NZ_FORX01000008.1"/>
</dbReference>
<evidence type="ECO:0000313" key="4">
    <source>
        <dbReference type="Proteomes" id="UP000198635"/>
    </source>
</evidence>
<dbReference type="InterPro" id="IPR036163">
    <property type="entry name" value="HMA_dom_sf"/>
</dbReference>
<dbReference type="Proteomes" id="UP000198635">
    <property type="component" value="Unassembled WGS sequence"/>
</dbReference>
<dbReference type="InterPro" id="IPR006121">
    <property type="entry name" value="HMA_dom"/>
</dbReference>
<dbReference type="STRING" id="52560.SAMN04488082_10836"/>
<feature type="domain" description="HMA" evidence="2">
    <location>
        <begin position="1"/>
        <end position="65"/>
    </location>
</feature>
<dbReference type="CDD" id="cd00371">
    <property type="entry name" value="HMA"/>
    <property type="match status" value="1"/>
</dbReference>
<dbReference type="EMBL" id="FORX01000008">
    <property type="protein sequence ID" value="SFJ83916.1"/>
    <property type="molecule type" value="Genomic_DNA"/>
</dbReference>
<dbReference type="OrthoDB" id="9801832at2"/>
<dbReference type="Gene3D" id="3.30.70.100">
    <property type="match status" value="1"/>
</dbReference>
<gene>
    <name evidence="3" type="ORF">SAMN04488082_10836</name>
</gene>